<reference evidence="5 6" key="1">
    <citation type="submission" date="2019-06" db="EMBL/GenBank/DDBJ databases">
        <title>Whole genome sequence for Rhodospirillaceae sp. R148.</title>
        <authorList>
            <person name="Wang G."/>
        </authorList>
    </citation>
    <scope>NUCLEOTIDE SEQUENCE [LARGE SCALE GENOMIC DNA]</scope>
    <source>
        <strain evidence="5 6">R148</strain>
    </source>
</reference>
<evidence type="ECO:0000259" key="4">
    <source>
        <dbReference type="Pfam" id="PF03561"/>
    </source>
</evidence>
<organism evidence="5 6">
    <name type="scientific">Denitrobaculum tricleocarpae</name>
    <dbReference type="NCBI Taxonomy" id="2591009"/>
    <lineage>
        <taxon>Bacteria</taxon>
        <taxon>Pseudomonadati</taxon>
        <taxon>Pseudomonadota</taxon>
        <taxon>Alphaproteobacteria</taxon>
        <taxon>Rhodospirillales</taxon>
        <taxon>Rhodospirillaceae</taxon>
        <taxon>Denitrobaculum</taxon>
    </lineage>
</organism>
<dbReference type="Gene3D" id="2.60.120.260">
    <property type="entry name" value="Galactose-binding domain-like"/>
    <property type="match status" value="2"/>
</dbReference>
<dbReference type="RefSeq" id="WP_142898483.1">
    <property type="nucleotide sequence ID" value="NZ_ML660059.1"/>
</dbReference>
<dbReference type="GO" id="GO:0006144">
    <property type="term" value="P:purine nucleobase metabolic process"/>
    <property type="evidence" value="ECO:0007669"/>
    <property type="project" value="UniProtKB-KW"/>
</dbReference>
<evidence type="ECO:0000256" key="1">
    <source>
        <dbReference type="ARBA" id="ARBA00009242"/>
    </source>
</evidence>
<dbReference type="OrthoDB" id="2078334at2"/>
<evidence type="ECO:0000313" key="6">
    <source>
        <dbReference type="Proteomes" id="UP000315252"/>
    </source>
</evidence>
<keyword evidence="6" id="KW-1185">Reference proteome</keyword>
<dbReference type="Proteomes" id="UP000315252">
    <property type="component" value="Unassembled WGS sequence"/>
</dbReference>
<dbReference type="EMBL" id="VHSH01000008">
    <property type="protein sequence ID" value="TQV76220.1"/>
    <property type="molecule type" value="Genomic_DNA"/>
</dbReference>
<feature type="domain" description="Allantoicase" evidence="4">
    <location>
        <begin position="207"/>
        <end position="348"/>
    </location>
</feature>
<dbReference type="SUPFAM" id="SSF49785">
    <property type="entry name" value="Galactose-binding domain-like"/>
    <property type="match status" value="2"/>
</dbReference>
<gene>
    <name evidence="2 5" type="primary">alc</name>
    <name evidence="5" type="ORF">FKG95_21535</name>
</gene>
<comment type="caution">
    <text evidence="5">The sequence shown here is derived from an EMBL/GenBank/DDBJ whole genome shotgun (WGS) entry which is preliminary data.</text>
</comment>
<dbReference type="PANTHER" id="PTHR12045">
    <property type="entry name" value="ALLANTOICASE"/>
    <property type="match status" value="1"/>
</dbReference>
<keyword evidence="2" id="KW-0659">Purine metabolism</keyword>
<dbReference type="AlphaFoldDB" id="A0A545TG58"/>
<comment type="pathway">
    <text evidence="2">Nitrogen metabolism; (S)-allantoin degradation; (S)-ureidoglycolate from allantoate (aminidohydrolase route): step 1/1.</text>
</comment>
<evidence type="ECO:0000313" key="5">
    <source>
        <dbReference type="EMBL" id="TQV76220.1"/>
    </source>
</evidence>
<dbReference type="EC" id="3.5.3.4" evidence="2"/>
<comment type="similarity">
    <text evidence="1 2">Belongs to the allantoicase family.</text>
</comment>
<dbReference type="InterPro" id="IPR015908">
    <property type="entry name" value="Allantoicase_dom"/>
</dbReference>
<dbReference type="GO" id="GO:0000256">
    <property type="term" value="P:allantoin catabolic process"/>
    <property type="evidence" value="ECO:0007669"/>
    <property type="project" value="UniProtKB-UniRule"/>
</dbReference>
<comment type="catalytic activity">
    <reaction evidence="2">
        <text>allantoate + H2O = (S)-ureidoglycolate + urea</text>
        <dbReference type="Rhea" id="RHEA:11016"/>
        <dbReference type="ChEBI" id="CHEBI:15377"/>
        <dbReference type="ChEBI" id="CHEBI:16199"/>
        <dbReference type="ChEBI" id="CHEBI:17536"/>
        <dbReference type="ChEBI" id="CHEBI:57296"/>
        <dbReference type="EC" id="3.5.3.4"/>
    </reaction>
</comment>
<proteinExistence type="inferred from homology"/>
<dbReference type="Pfam" id="PF03561">
    <property type="entry name" value="Allantoicase"/>
    <property type="match status" value="2"/>
</dbReference>
<dbReference type="PIRSF" id="PIRSF016516">
    <property type="entry name" value="Allantoicase"/>
    <property type="match status" value="1"/>
</dbReference>
<dbReference type="InterPro" id="IPR008979">
    <property type="entry name" value="Galactose-bd-like_sf"/>
</dbReference>
<accession>A0A545TG58</accession>
<keyword evidence="2 5" id="KW-0378">Hydrolase</keyword>
<dbReference type="InterPro" id="IPR005164">
    <property type="entry name" value="Allantoicase"/>
</dbReference>
<name>A0A545TG58_9PROT</name>
<protein>
    <recommendedName>
        <fullName evidence="2">Probable allantoicase</fullName>
        <ecNumber evidence="2">3.5.3.4</ecNumber>
    </recommendedName>
    <alternativeName>
        <fullName evidence="2">Allantoate amidinohydrolase</fullName>
    </alternativeName>
</protein>
<evidence type="ECO:0000256" key="3">
    <source>
        <dbReference type="SAM" id="MobiDB-lite"/>
    </source>
</evidence>
<dbReference type="NCBIfam" id="TIGR02961">
    <property type="entry name" value="allantoicase"/>
    <property type="match status" value="1"/>
</dbReference>
<dbReference type="HAMAP" id="MF_00813">
    <property type="entry name" value="Allantoicase"/>
    <property type="match status" value="1"/>
</dbReference>
<feature type="region of interest" description="Disordered" evidence="3">
    <location>
        <begin position="219"/>
        <end position="240"/>
    </location>
</feature>
<dbReference type="UniPathway" id="UPA00395">
    <property type="reaction ID" value="UER00654"/>
</dbReference>
<dbReference type="GO" id="GO:0004037">
    <property type="term" value="F:allantoicase activity"/>
    <property type="evidence" value="ECO:0007669"/>
    <property type="project" value="UniProtKB-UniRule"/>
</dbReference>
<evidence type="ECO:0000256" key="2">
    <source>
        <dbReference type="HAMAP-Rule" id="MF_00813"/>
    </source>
</evidence>
<dbReference type="PANTHER" id="PTHR12045:SF3">
    <property type="entry name" value="INACTIVE ALLANTOICASE-RELATED"/>
    <property type="match status" value="1"/>
</dbReference>
<sequence>MTSEAITPISVTPAPPSPEAEAFAGDRVNLLDPRLGARAVSCSDDFFASMDRMLSSSAPVFAAGKYDENGKWMDGWESRRRRSGGNDHCIVRLGQPGRPERVDIDTSFFTGNYPPSASIEACLSESEIPGDDAQWVTILPAVELRGDSHNLFEIPPFELAGDRAVTHLRLSIYPDGGVARLRVYGEVACDWSNAGEETTDLAALLQGGRPVAWNDSHYGPPHPLLAPGRGENMGDGWETRRRREPGNDWIIIELGHPGTIESALVDTAHFKGNFAESCSLQAAMVPDMSKAALIASSQFWPELMDRRKLSADAEHPFDRLKDIGQVNYVRFNIYPDGGISRLRLFGKPVK</sequence>
<feature type="domain" description="Allantoicase" evidence="4">
    <location>
        <begin position="36"/>
        <end position="187"/>
    </location>
</feature>